<evidence type="ECO:0000313" key="1">
    <source>
        <dbReference type="EMBL" id="QST86498.1"/>
    </source>
</evidence>
<evidence type="ECO:0000313" key="2">
    <source>
        <dbReference type="Proteomes" id="UP000011074"/>
    </source>
</evidence>
<accession>A0A8A1V391</accession>
<organism evidence="1 2">
    <name type="scientific">Streptomyces rimosus subsp. rimosus (strain ATCC 10970 / DSM 40260 / JCM 4667 / NRRL 2234)</name>
    <dbReference type="NCBI Taxonomy" id="1265868"/>
    <lineage>
        <taxon>Bacteria</taxon>
        <taxon>Bacillati</taxon>
        <taxon>Actinomycetota</taxon>
        <taxon>Actinomycetes</taxon>
        <taxon>Kitasatosporales</taxon>
        <taxon>Streptomycetaceae</taxon>
        <taxon>Streptomyces</taxon>
    </lineage>
</organism>
<proteinExistence type="predicted"/>
<name>A0A8A1V391_STRR1</name>
<protein>
    <submittedName>
        <fullName evidence="1">Transposase</fullName>
    </submittedName>
</protein>
<sequence length="56" mass="6505">MSPGSDREIHRRRNTVERRFSRLEGFREIVTGYDKTAISYEATVTLASYVLRARSV</sequence>
<reference evidence="1" key="1">
    <citation type="submission" date="2012-12" db="EMBL/GenBank/DDBJ databases">
        <authorList>
            <person name="Pethick F.E."/>
            <person name="MacFadyen A.C."/>
            <person name="Tang Z."/>
            <person name="Sangal V."/>
            <person name="Tze-Tze L."/>
            <person name="Chu J."/>
            <person name="Guo M."/>
            <person name="Kirby R."/>
            <person name="Hoskisson P.A."/>
            <person name="Herron P.R."/>
            <person name="Hunter I.S."/>
        </authorList>
    </citation>
    <scope>NUCLEOTIDE SEQUENCE</scope>
    <source>
        <strain evidence="1">ATCC 10970</strain>
    </source>
</reference>
<reference evidence="1" key="3">
    <citation type="journal article" date="2021" name="bioRxiv">
        <title>Bilateral symmetry of linear streptomycete chromosomes.</title>
        <authorList>
            <person name="Algora-Gallardo L."/>
            <person name="Schniete J.K."/>
            <person name="Mark D.R."/>
            <person name="Hunter I.S."/>
            <person name="Herron P.R."/>
        </authorList>
    </citation>
    <scope>NUCLEOTIDE SEQUENCE</scope>
    <source>
        <strain evidence="1">ATCC 10970</strain>
    </source>
</reference>
<dbReference type="AlphaFoldDB" id="A0A8A1V391"/>
<reference evidence="1" key="2">
    <citation type="submission" date="2020-01" db="EMBL/GenBank/DDBJ databases">
        <authorList>
            <person name="Algora L."/>
            <person name="Schniete J.K."/>
            <person name="MacFadyen A."/>
            <person name="Hoskisson P.A."/>
            <person name="Hunter I.S."/>
            <person name="Herron P.R."/>
        </authorList>
    </citation>
    <scope>NUCLEOTIDE SEQUENCE</scope>
    <source>
        <strain evidence="1">ATCC 10970</strain>
    </source>
</reference>
<gene>
    <name evidence="1" type="ORF">SRIM_039325</name>
</gene>
<dbReference type="EMBL" id="CP048261">
    <property type="protein sequence ID" value="QST86498.1"/>
    <property type="molecule type" value="Genomic_DNA"/>
</dbReference>
<dbReference type="Proteomes" id="UP000011074">
    <property type="component" value="Chromosome"/>
</dbReference>